<dbReference type="AlphaFoldDB" id="A0A0V0R1N6"/>
<dbReference type="EMBL" id="LDAU01000063">
    <property type="protein sequence ID" value="KRX08455.1"/>
    <property type="molecule type" value="Genomic_DNA"/>
</dbReference>
<evidence type="ECO:0000313" key="2">
    <source>
        <dbReference type="Proteomes" id="UP000054937"/>
    </source>
</evidence>
<evidence type="ECO:0000313" key="1">
    <source>
        <dbReference type="EMBL" id="KRX08455.1"/>
    </source>
</evidence>
<gene>
    <name evidence="1" type="ORF">PPERSA_12936</name>
</gene>
<organism evidence="1 2">
    <name type="scientific">Pseudocohnilembus persalinus</name>
    <name type="common">Ciliate</name>
    <dbReference type="NCBI Taxonomy" id="266149"/>
    <lineage>
        <taxon>Eukaryota</taxon>
        <taxon>Sar</taxon>
        <taxon>Alveolata</taxon>
        <taxon>Ciliophora</taxon>
        <taxon>Intramacronucleata</taxon>
        <taxon>Oligohymenophorea</taxon>
        <taxon>Scuticociliatia</taxon>
        <taxon>Philasterida</taxon>
        <taxon>Pseudocohnilembidae</taxon>
        <taxon>Pseudocohnilembus</taxon>
    </lineage>
</organism>
<protein>
    <recommendedName>
        <fullName evidence="3">Tetratricopeptide repeat protein</fullName>
    </recommendedName>
</protein>
<comment type="caution">
    <text evidence="1">The sequence shown here is derived from an EMBL/GenBank/DDBJ whole genome shotgun (WGS) entry which is preliminary data.</text>
</comment>
<proteinExistence type="predicted"/>
<accession>A0A0V0R1N6</accession>
<keyword evidence="2" id="KW-1185">Reference proteome</keyword>
<name>A0A0V0R1N6_PSEPJ</name>
<sequence length="343" mass="40664">MDGKNMKIQSDNYLNKLVQEIIQMKYSSALLEKYIRNQQFQDDFEFNVSNYQMQKSLNSSEIQKSINLKAENAENVFVYKNNNKCIKNKENQNKSLENFQKSIIQSNKLKKVSNIMNNMSHFVTLLKTENQLQKYETDCNKEDLKQMYSHKNQNDNKNDNSIDLSMNEQNLYSKPQQSSSSQFDEEEEMDLVEIQPNQNENDDIDVDEDYIDDILAQNKYFRNSVQKIRNSTFIGLQQDQQALKIALNCMEIIERFNDQQISMECNYILGCLYYKVGQINESVFYFLKISKQYQPDQVQKLGVKMSETICQSLEKLAYLYIEQIQYLEADEMFKNREFLLKED</sequence>
<reference evidence="1 2" key="1">
    <citation type="journal article" date="2015" name="Sci. Rep.">
        <title>Genome of the facultative scuticociliatosis pathogen Pseudocohnilembus persalinus provides insight into its virulence through horizontal gene transfer.</title>
        <authorList>
            <person name="Xiong J."/>
            <person name="Wang G."/>
            <person name="Cheng J."/>
            <person name="Tian M."/>
            <person name="Pan X."/>
            <person name="Warren A."/>
            <person name="Jiang C."/>
            <person name="Yuan D."/>
            <person name="Miao W."/>
        </authorList>
    </citation>
    <scope>NUCLEOTIDE SEQUENCE [LARGE SCALE GENOMIC DNA]</scope>
    <source>
        <strain evidence="1">36N120E</strain>
    </source>
</reference>
<dbReference type="Proteomes" id="UP000054937">
    <property type="component" value="Unassembled WGS sequence"/>
</dbReference>
<dbReference type="InParanoid" id="A0A0V0R1N6"/>
<evidence type="ECO:0008006" key="3">
    <source>
        <dbReference type="Google" id="ProtNLM"/>
    </source>
</evidence>